<accession>A0ABW4LRV3</accession>
<feature type="transmembrane region" description="Helical" evidence="1">
    <location>
        <begin position="33"/>
        <end position="49"/>
    </location>
</feature>
<sequence>MIYEYLFLAILFAYLRAKSFDHLWEVKIKAPYLILSCFVLQLIAMYLYDYSAFTKWFSLFIAASYLLLSIGALINKHLPGFILFSVGMFLNFLVIIINGGRMPVSSKALEAANLSHYIEILESGYRKHQLINEHTMLPFLGDVIPLHLPYALFDKVISIGDVIITFGMCIFFFYTITGIKSYVDIFHKNKKGLEID</sequence>
<evidence type="ECO:0000313" key="2">
    <source>
        <dbReference type="EMBL" id="MFD1737884.1"/>
    </source>
</evidence>
<organism evidence="2 3">
    <name type="scientific">Bacillus salitolerans</name>
    <dbReference type="NCBI Taxonomy" id="1437434"/>
    <lineage>
        <taxon>Bacteria</taxon>
        <taxon>Bacillati</taxon>
        <taxon>Bacillota</taxon>
        <taxon>Bacilli</taxon>
        <taxon>Bacillales</taxon>
        <taxon>Bacillaceae</taxon>
        <taxon>Bacillus</taxon>
    </lineage>
</organism>
<dbReference type="EMBL" id="JBHUEM010000024">
    <property type="protein sequence ID" value="MFD1737884.1"/>
    <property type="molecule type" value="Genomic_DNA"/>
</dbReference>
<keyword evidence="1" id="KW-0472">Membrane</keyword>
<evidence type="ECO:0000313" key="3">
    <source>
        <dbReference type="Proteomes" id="UP001597214"/>
    </source>
</evidence>
<keyword evidence="1" id="KW-1133">Transmembrane helix</keyword>
<proteinExistence type="predicted"/>
<dbReference type="RefSeq" id="WP_377929102.1">
    <property type="nucleotide sequence ID" value="NZ_JBHUEM010000024.1"/>
</dbReference>
<feature type="transmembrane region" description="Helical" evidence="1">
    <location>
        <begin position="159"/>
        <end position="183"/>
    </location>
</feature>
<protein>
    <submittedName>
        <fullName evidence="2">DUF5317 domain-containing protein</fullName>
    </submittedName>
</protein>
<feature type="transmembrane region" description="Helical" evidence="1">
    <location>
        <begin position="80"/>
        <end position="97"/>
    </location>
</feature>
<dbReference type="InterPro" id="IPR035168">
    <property type="entry name" value="DUF5317"/>
</dbReference>
<keyword evidence="3" id="KW-1185">Reference proteome</keyword>
<comment type="caution">
    <text evidence="2">The sequence shown here is derived from an EMBL/GenBank/DDBJ whole genome shotgun (WGS) entry which is preliminary data.</text>
</comment>
<reference evidence="3" key="1">
    <citation type="journal article" date="2019" name="Int. J. Syst. Evol. Microbiol.">
        <title>The Global Catalogue of Microorganisms (GCM) 10K type strain sequencing project: providing services to taxonomists for standard genome sequencing and annotation.</title>
        <authorList>
            <consortium name="The Broad Institute Genomics Platform"/>
            <consortium name="The Broad Institute Genome Sequencing Center for Infectious Disease"/>
            <person name="Wu L."/>
            <person name="Ma J."/>
        </authorList>
    </citation>
    <scope>NUCLEOTIDE SEQUENCE [LARGE SCALE GENOMIC DNA]</scope>
    <source>
        <strain evidence="3">CCUG 49339</strain>
    </source>
</reference>
<name>A0ABW4LRV3_9BACI</name>
<evidence type="ECO:0000256" key="1">
    <source>
        <dbReference type="SAM" id="Phobius"/>
    </source>
</evidence>
<keyword evidence="1" id="KW-0812">Transmembrane</keyword>
<feature type="transmembrane region" description="Helical" evidence="1">
    <location>
        <begin position="56"/>
        <end position="74"/>
    </location>
</feature>
<dbReference type="Pfam" id="PF17248">
    <property type="entry name" value="DUF5317"/>
    <property type="match status" value="1"/>
</dbReference>
<dbReference type="Proteomes" id="UP001597214">
    <property type="component" value="Unassembled WGS sequence"/>
</dbReference>
<gene>
    <name evidence="2" type="ORF">ACFSCX_15210</name>
</gene>